<evidence type="ECO:0000313" key="4">
    <source>
        <dbReference type="Proteomes" id="UP000366051"/>
    </source>
</evidence>
<keyword evidence="4" id="KW-1185">Reference proteome</keyword>
<reference evidence="4" key="1">
    <citation type="submission" date="2019-11" db="EMBL/GenBank/DDBJ databases">
        <title>Genome sequence of Heliorestis convoluta strain HH, an alkaliphilic and minimalistic phototrophic bacterium from a soda lake in Egypt.</title>
        <authorList>
            <person name="Dewey E.D."/>
            <person name="Stokes L.M."/>
            <person name="Burchell B.M."/>
            <person name="Shaffer K.N."/>
            <person name="Huntington A.M."/>
            <person name="Baker J.M."/>
            <person name="Nadendla S."/>
            <person name="Giglio M.G."/>
            <person name="Touchman J.W."/>
            <person name="Blankenship R.E."/>
            <person name="Madigan M.T."/>
            <person name="Sattley W.M."/>
        </authorList>
    </citation>
    <scope>NUCLEOTIDE SEQUENCE [LARGE SCALE GENOMIC DNA]</scope>
    <source>
        <strain evidence="4">HH</strain>
    </source>
</reference>
<dbReference type="PANTHER" id="PTHR21043">
    <property type="entry name" value="IOJAP SUPERFAMILY ORTHOLOG"/>
    <property type="match status" value="1"/>
</dbReference>
<dbReference type="GO" id="GO:0017148">
    <property type="term" value="P:negative regulation of translation"/>
    <property type="evidence" value="ECO:0007669"/>
    <property type="project" value="UniProtKB-UniRule"/>
</dbReference>
<dbReference type="EMBL" id="CP045875">
    <property type="protein sequence ID" value="QGG47236.1"/>
    <property type="molecule type" value="Genomic_DNA"/>
</dbReference>
<accession>A0A5Q2N0Z4</accession>
<dbReference type="GO" id="GO:0042256">
    <property type="term" value="P:cytosolic ribosome assembly"/>
    <property type="evidence" value="ECO:0007669"/>
    <property type="project" value="UniProtKB-UniRule"/>
</dbReference>
<evidence type="ECO:0000313" key="3">
    <source>
        <dbReference type="EMBL" id="QGG47236.1"/>
    </source>
</evidence>
<evidence type="ECO:0000256" key="1">
    <source>
        <dbReference type="ARBA" id="ARBA00010574"/>
    </source>
</evidence>
<proteinExistence type="inferred from homology"/>
<keyword evidence="2" id="KW-0810">Translation regulation</keyword>
<dbReference type="KEGG" id="hcv:FTV88_1089"/>
<dbReference type="SUPFAM" id="SSF81301">
    <property type="entry name" value="Nucleotidyltransferase"/>
    <property type="match status" value="1"/>
</dbReference>
<dbReference type="NCBIfam" id="TIGR00090">
    <property type="entry name" value="rsfS_iojap_ybeB"/>
    <property type="match status" value="1"/>
</dbReference>
<dbReference type="InterPro" id="IPR043519">
    <property type="entry name" value="NT_sf"/>
</dbReference>
<comment type="subcellular location">
    <subcellularLocation>
        <location evidence="2">Cytoplasm</location>
    </subcellularLocation>
</comment>
<dbReference type="GO" id="GO:0090071">
    <property type="term" value="P:negative regulation of ribosome biogenesis"/>
    <property type="evidence" value="ECO:0007669"/>
    <property type="project" value="UniProtKB-UniRule"/>
</dbReference>
<comment type="function">
    <text evidence="2">Functions as a ribosomal silencing factor. Interacts with ribosomal protein uL14 (rplN), blocking formation of intersubunit bridge B8. Prevents association of the 30S and 50S ribosomal subunits and the formation of functional ribosomes, thus repressing translation.</text>
</comment>
<dbReference type="InterPro" id="IPR004394">
    <property type="entry name" value="Iojap/RsfS/C7orf30"/>
</dbReference>
<evidence type="ECO:0000256" key="2">
    <source>
        <dbReference type="HAMAP-Rule" id="MF_01477"/>
    </source>
</evidence>
<dbReference type="GO" id="GO:0005737">
    <property type="term" value="C:cytoplasm"/>
    <property type="evidence" value="ECO:0007669"/>
    <property type="project" value="UniProtKB-SubCell"/>
</dbReference>
<comment type="similarity">
    <text evidence="1 2">Belongs to the Iojap/RsfS family.</text>
</comment>
<gene>
    <name evidence="2 3" type="primary">rsfS</name>
    <name evidence="3" type="ORF">FTV88_1089</name>
</gene>
<dbReference type="Pfam" id="PF02410">
    <property type="entry name" value="RsfS"/>
    <property type="match status" value="1"/>
</dbReference>
<dbReference type="Proteomes" id="UP000366051">
    <property type="component" value="Chromosome"/>
</dbReference>
<organism evidence="3 4">
    <name type="scientific">Heliorestis convoluta</name>
    <dbReference type="NCBI Taxonomy" id="356322"/>
    <lineage>
        <taxon>Bacteria</taxon>
        <taxon>Bacillati</taxon>
        <taxon>Bacillota</taxon>
        <taxon>Clostridia</taxon>
        <taxon>Eubacteriales</taxon>
        <taxon>Heliobacteriaceae</taxon>
        <taxon>Heliorestis</taxon>
    </lineage>
</organism>
<comment type="subunit">
    <text evidence="2">Interacts with ribosomal protein uL14 (rplN).</text>
</comment>
<protein>
    <recommendedName>
        <fullName evidence="2">Ribosomal silencing factor RsfS</fullName>
    </recommendedName>
</protein>
<dbReference type="Gene3D" id="3.30.460.10">
    <property type="entry name" value="Beta Polymerase, domain 2"/>
    <property type="match status" value="1"/>
</dbReference>
<dbReference type="AlphaFoldDB" id="A0A5Q2N0Z4"/>
<keyword evidence="2" id="KW-0963">Cytoplasm</keyword>
<dbReference type="PANTHER" id="PTHR21043:SF0">
    <property type="entry name" value="MITOCHONDRIAL ASSEMBLY OF RIBOSOMAL LARGE SUBUNIT PROTEIN 1"/>
    <property type="match status" value="1"/>
</dbReference>
<keyword evidence="2" id="KW-0678">Repressor</keyword>
<dbReference type="GO" id="GO:0043023">
    <property type="term" value="F:ribosomal large subunit binding"/>
    <property type="evidence" value="ECO:0007669"/>
    <property type="project" value="TreeGrafter"/>
</dbReference>
<name>A0A5Q2N0Z4_9FIRM</name>
<dbReference type="HAMAP" id="MF_01477">
    <property type="entry name" value="Iojap_RsfS"/>
    <property type="match status" value="1"/>
</dbReference>
<sequence>MLTLMDSKDLAIRLAEAASEKKASDILLLDVREKSRFTDYFVICTGNSTPQVQAICQNIEDSMKELGQQPLRIEGYREGRWVLVDLGDVVVHIFRPESRDYYSLERLWGDAPRAIEPNFAEFATV</sequence>